<keyword evidence="2" id="KW-1185">Reference proteome</keyword>
<dbReference type="Proteomes" id="UP000715095">
    <property type="component" value="Unassembled WGS sequence"/>
</dbReference>
<dbReference type="EMBL" id="JACJJC010000214">
    <property type="protein sequence ID" value="MBM6705216.1"/>
    <property type="molecule type" value="Genomic_DNA"/>
</dbReference>
<organism evidence="1 2">
    <name type="scientific">Sutterella massiliensis</name>
    <dbReference type="NCBI Taxonomy" id="1816689"/>
    <lineage>
        <taxon>Bacteria</taxon>
        <taxon>Pseudomonadati</taxon>
        <taxon>Pseudomonadota</taxon>
        <taxon>Betaproteobacteria</taxon>
        <taxon>Burkholderiales</taxon>
        <taxon>Sutterellaceae</taxon>
        <taxon>Sutterella</taxon>
    </lineage>
</organism>
<gene>
    <name evidence="1" type="ORF">H6A60_12150</name>
</gene>
<evidence type="ECO:0008006" key="3">
    <source>
        <dbReference type="Google" id="ProtNLM"/>
    </source>
</evidence>
<evidence type="ECO:0000313" key="1">
    <source>
        <dbReference type="EMBL" id="MBM6705216.1"/>
    </source>
</evidence>
<accession>A0ABS2DV29</accession>
<evidence type="ECO:0000313" key="2">
    <source>
        <dbReference type="Proteomes" id="UP000715095"/>
    </source>
</evidence>
<comment type="caution">
    <text evidence="1">The sequence shown here is derived from an EMBL/GenBank/DDBJ whole genome shotgun (WGS) entry which is preliminary data.</text>
</comment>
<feature type="non-terminal residue" evidence="1">
    <location>
        <position position="204"/>
    </location>
</feature>
<name>A0ABS2DV29_9BURK</name>
<sequence>SQDSGSIVVDNVFAGAGTLVVSGTADQEFGFSTNWTDAETSGFTGTLRLEDGIKMTVGGGSGSGFYNAANLANADFKLESGSTLVVATQTGSRVDTFDNLNVNSGTISFAGNFDLGATTDELGQLQVGSLTGSGNIALAIPNSSGTVDQTIGQNDLLTIDDVSHFQALITAETGTVSENGWTLNGSTTTTGSGLRQAVRNANDT</sequence>
<proteinExistence type="predicted"/>
<feature type="non-terminal residue" evidence="1">
    <location>
        <position position="1"/>
    </location>
</feature>
<protein>
    <recommendedName>
        <fullName evidence="3">Autotransporter outer membrane beta-barrel domain-containing protein</fullName>
    </recommendedName>
</protein>
<reference evidence="1 2" key="1">
    <citation type="journal article" date="2021" name="Sci. Rep.">
        <title>The distribution of antibiotic resistance genes in chicken gut microbiota commensals.</title>
        <authorList>
            <person name="Juricova H."/>
            <person name="Matiasovicova J."/>
            <person name="Kubasova T."/>
            <person name="Cejkova D."/>
            <person name="Rychlik I."/>
        </authorList>
    </citation>
    <scope>NUCLEOTIDE SEQUENCE [LARGE SCALE GENOMIC DNA]</scope>
    <source>
        <strain evidence="1 2">An829</strain>
    </source>
</reference>